<dbReference type="GO" id="GO:0000184">
    <property type="term" value="P:nuclear-transcribed mRNA catabolic process, nonsense-mediated decay"/>
    <property type="evidence" value="ECO:0007669"/>
    <property type="project" value="TreeGrafter"/>
</dbReference>
<dbReference type="Gene3D" id="3.40.50.1010">
    <property type="entry name" value="5'-nuclease"/>
    <property type="match status" value="1"/>
</dbReference>
<keyword evidence="4" id="KW-1185">Reference proteome</keyword>
<dbReference type="InterPro" id="IPR002716">
    <property type="entry name" value="PIN_dom"/>
</dbReference>
<dbReference type="Gene3D" id="1.25.40.10">
    <property type="entry name" value="Tetratricopeptide repeat domain"/>
    <property type="match status" value="1"/>
</dbReference>
<evidence type="ECO:0000313" key="4">
    <source>
        <dbReference type="Proteomes" id="UP000789572"/>
    </source>
</evidence>
<dbReference type="SUPFAM" id="SSF88723">
    <property type="entry name" value="PIN domain-like"/>
    <property type="match status" value="1"/>
</dbReference>
<dbReference type="GO" id="GO:0005697">
    <property type="term" value="C:telomerase holoenzyme complex"/>
    <property type="evidence" value="ECO:0007669"/>
    <property type="project" value="TreeGrafter"/>
</dbReference>
<name>A0A9N8ZTL1_9GLOM</name>
<organism evidence="3 4">
    <name type="scientific">Paraglomus occultum</name>
    <dbReference type="NCBI Taxonomy" id="144539"/>
    <lineage>
        <taxon>Eukaryota</taxon>
        <taxon>Fungi</taxon>
        <taxon>Fungi incertae sedis</taxon>
        <taxon>Mucoromycota</taxon>
        <taxon>Glomeromycotina</taxon>
        <taxon>Glomeromycetes</taxon>
        <taxon>Paraglomerales</taxon>
        <taxon>Paraglomeraceae</taxon>
        <taxon>Paraglomus</taxon>
    </lineage>
</organism>
<dbReference type="InterPro" id="IPR011990">
    <property type="entry name" value="TPR-like_helical_dom_sf"/>
</dbReference>
<dbReference type="GO" id="GO:0004540">
    <property type="term" value="F:RNA nuclease activity"/>
    <property type="evidence" value="ECO:0007669"/>
    <property type="project" value="UniProtKB-ARBA"/>
</dbReference>
<dbReference type="Pfam" id="PF13638">
    <property type="entry name" value="PIN_4"/>
    <property type="match status" value="1"/>
</dbReference>
<sequence length="939" mass="107799">MTDQRVGTLGQGKSTSRYRHSVSIISRELYDSRREYSRTSRKLFDPTSDPVPKTTKSDDSEDYKRNTVSKPNNRRLFDPECDPVIPKSKHLMTGNSSFESENKIVGHQAALRTREELSGQSKSVAEKSSSRRKSRNLVDEDVARAHCSQSRGDSSNTLKGEKVSRQDATSNAIKLLLEDVYQLESQIAEDDLHFNSYLKNGKVFKDETYWGEKVDLHIRLSKKYAQYIHLHYSLAMKNEIEAKCWKICYYSLIEKFRQAIKMKKSDSSIILSTLYDFLDKAEEFYKLLIIQMDKDSENVGDKSKTPRWFRCVDCLGDISRYRWSYSVDDLEVSRDSLADIASNWYLMGIKLNPTNGKFYHHLAILAPKNELRILYYYCRSLMVKMPFLTARESLVLFFERNRKRFTSHESSPTKAKGESMRSHSNSTTFSLSEPAEHQTFLGLFVRLHGMLFTKIGLEHFEEIEKAFLLRVCTDNDEGSPTESRSCDFFLKMAIINLSSFYDYGSKEASSFKRALRSLDDTGNNYTQTVAADFAFSQVSRLTFKLMYNFMLKYTSSDANSGPNPIMEGWILYIEIVLLWMVASGVFKTNAEDVRKSVWDLIISNSIPSGFWSVLARFLTHVAEEVGLTNEIVADLLDERNSASKFLLRNPVLPEDWELRGIVWLERVYSPKLSEDYTKSLIRSIENQDAQLLSESVKTQYASWLNQDVVKSRRYRIFELGIILSEKRRLELEALLAATRNNSSGKVASNSRLRRQKSSRKNATTSRIRPGITCLVIDTNCFIGDLRMMKEIIQCEKWTVIVPLVVITELDGLSHNPPPLGSASAEAITYIEQTLLAKRYRKLKIQTSKGNYVSDINFKEMFDFGEGENKRKNLDDLILGICCWHISNQNSSTRQTRNDSDLNNSATVVLLTNDRNLRIKARARGIDVAVMQDFKKLLGR</sequence>
<dbReference type="Pfam" id="PF10373">
    <property type="entry name" value="EST1_DNA_bind"/>
    <property type="match status" value="1"/>
</dbReference>
<reference evidence="3" key="1">
    <citation type="submission" date="2021-06" db="EMBL/GenBank/DDBJ databases">
        <authorList>
            <person name="Kallberg Y."/>
            <person name="Tangrot J."/>
            <person name="Rosling A."/>
        </authorList>
    </citation>
    <scope>NUCLEOTIDE SEQUENCE</scope>
    <source>
        <strain evidence="3">IA702</strain>
    </source>
</reference>
<dbReference type="EMBL" id="CAJVPJ010000284">
    <property type="protein sequence ID" value="CAG8506364.1"/>
    <property type="molecule type" value="Genomic_DNA"/>
</dbReference>
<evidence type="ECO:0000256" key="1">
    <source>
        <dbReference type="SAM" id="MobiDB-lite"/>
    </source>
</evidence>
<dbReference type="PANTHER" id="PTHR15696:SF0">
    <property type="entry name" value="TELOMERASE-BINDING PROTEIN EST1A"/>
    <property type="match status" value="1"/>
</dbReference>
<feature type="region of interest" description="Disordered" evidence="1">
    <location>
        <begin position="1"/>
        <end position="20"/>
    </location>
</feature>
<feature type="compositionally biased region" description="Basic and acidic residues" evidence="1">
    <location>
        <begin position="55"/>
        <end position="65"/>
    </location>
</feature>
<evidence type="ECO:0000259" key="2">
    <source>
        <dbReference type="SMART" id="SM00670"/>
    </source>
</evidence>
<dbReference type="CDD" id="cd09880">
    <property type="entry name" value="PIN_Smg5-6-like"/>
    <property type="match status" value="1"/>
</dbReference>
<dbReference type="InterPro" id="IPR029060">
    <property type="entry name" value="PIN-like_dom_sf"/>
</dbReference>
<dbReference type="InterPro" id="IPR018834">
    <property type="entry name" value="DNA/RNA-bd_Est1-type"/>
</dbReference>
<proteinExistence type="predicted"/>
<dbReference type="OrthoDB" id="2017974at2759"/>
<dbReference type="Proteomes" id="UP000789572">
    <property type="component" value="Unassembled WGS sequence"/>
</dbReference>
<dbReference type="PANTHER" id="PTHR15696">
    <property type="entry name" value="SMG-7 SUPPRESSOR WITH MORPHOLOGICAL EFFECT ON GENITALIA PROTEIN 7"/>
    <property type="match status" value="1"/>
</dbReference>
<feature type="compositionally biased region" description="Polar residues" evidence="1">
    <location>
        <begin position="1"/>
        <end position="15"/>
    </location>
</feature>
<gene>
    <name evidence="3" type="ORF">POCULU_LOCUS2838</name>
</gene>
<feature type="domain" description="PIN" evidence="2">
    <location>
        <begin position="772"/>
        <end position="918"/>
    </location>
</feature>
<evidence type="ECO:0000313" key="3">
    <source>
        <dbReference type="EMBL" id="CAG8506364.1"/>
    </source>
</evidence>
<feature type="region of interest" description="Disordered" evidence="1">
    <location>
        <begin position="744"/>
        <end position="764"/>
    </location>
</feature>
<feature type="compositionally biased region" description="Basic and acidic residues" evidence="1">
    <location>
        <begin position="33"/>
        <end position="44"/>
    </location>
</feature>
<dbReference type="InterPro" id="IPR045153">
    <property type="entry name" value="Est1/Ebs1-like"/>
</dbReference>
<comment type="caution">
    <text evidence="3">The sequence shown here is derived from an EMBL/GenBank/DDBJ whole genome shotgun (WGS) entry which is preliminary data.</text>
</comment>
<dbReference type="GO" id="GO:0042162">
    <property type="term" value="F:telomeric DNA binding"/>
    <property type="evidence" value="ECO:0007669"/>
    <property type="project" value="TreeGrafter"/>
</dbReference>
<dbReference type="GO" id="GO:0070034">
    <property type="term" value="F:telomerase RNA binding"/>
    <property type="evidence" value="ECO:0007669"/>
    <property type="project" value="TreeGrafter"/>
</dbReference>
<feature type="compositionally biased region" description="Polar residues" evidence="1">
    <location>
        <begin position="147"/>
        <end position="158"/>
    </location>
</feature>
<dbReference type="SMART" id="SM00670">
    <property type="entry name" value="PINc"/>
    <property type="match status" value="1"/>
</dbReference>
<dbReference type="SUPFAM" id="SSF48452">
    <property type="entry name" value="TPR-like"/>
    <property type="match status" value="1"/>
</dbReference>
<dbReference type="AlphaFoldDB" id="A0A9N8ZTL1"/>
<accession>A0A9N8ZTL1</accession>
<protein>
    <submittedName>
        <fullName evidence="3">8390_t:CDS:1</fullName>
    </submittedName>
</protein>
<feature type="region of interest" description="Disordered" evidence="1">
    <location>
        <begin position="33"/>
        <end position="163"/>
    </location>
</feature>
<feature type="region of interest" description="Disordered" evidence="1">
    <location>
        <begin position="408"/>
        <end position="430"/>
    </location>
</feature>